<accession>A0A7Y2JXF7</accession>
<keyword evidence="4" id="KW-0805">Transcription regulation</keyword>
<dbReference type="EMBL" id="JABAIV010000002">
    <property type="protein sequence ID" value="NNG22816.1"/>
    <property type="molecule type" value="Genomic_DNA"/>
</dbReference>
<dbReference type="PROSITE" id="PS51071">
    <property type="entry name" value="HTH_RPIR"/>
    <property type="match status" value="1"/>
</dbReference>
<dbReference type="PANTHER" id="PTHR47690">
    <property type="entry name" value="GLUCOKINASE"/>
    <property type="match status" value="1"/>
</dbReference>
<dbReference type="GO" id="GO:0005536">
    <property type="term" value="F:D-glucose binding"/>
    <property type="evidence" value="ECO:0007669"/>
    <property type="project" value="InterPro"/>
</dbReference>
<comment type="subcellular location">
    <subcellularLocation>
        <location evidence="10">Cytoplasm</location>
    </subcellularLocation>
</comment>
<evidence type="ECO:0000256" key="8">
    <source>
        <dbReference type="ARBA" id="ARBA00023268"/>
    </source>
</evidence>
<dbReference type="SUPFAM" id="SSF46689">
    <property type="entry name" value="Homeodomain-like"/>
    <property type="match status" value="1"/>
</dbReference>
<dbReference type="PROSITE" id="PS51464">
    <property type="entry name" value="SIS"/>
    <property type="match status" value="1"/>
</dbReference>
<gene>
    <name evidence="10" type="primary">glk</name>
    <name evidence="13" type="ORF">HGB41_07355</name>
</gene>
<dbReference type="Gene3D" id="3.40.50.10490">
    <property type="entry name" value="Glucose-6-phosphate isomerase like protein, domain 1"/>
    <property type="match status" value="1"/>
</dbReference>
<evidence type="ECO:0000313" key="14">
    <source>
        <dbReference type="Proteomes" id="UP000533905"/>
    </source>
</evidence>
<dbReference type="NCBIfam" id="TIGR00749">
    <property type="entry name" value="glk"/>
    <property type="match status" value="1"/>
</dbReference>
<dbReference type="InterPro" id="IPR043129">
    <property type="entry name" value="ATPase_NBD"/>
</dbReference>
<dbReference type="Gene3D" id="3.30.420.40">
    <property type="match status" value="1"/>
</dbReference>
<dbReference type="InterPro" id="IPR000281">
    <property type="entry name" value="HTH_RpiR"/>
</dbReference>
<comment type="similarity">
    <text evidence="10">Belongs to the bacterial glucokinase family.</text>
</comment>
<evidence type="ECO:0000256" key="6">
    <source>
        <dbReference type="ARBA" id="ARBA00023152"/>
    </source>
</evidence>
<organism evidence="13 14">
    <name type="scientific">Telluria aromaticivorans</name>
    <dbReference type="NCBI Taxonomy" id="2725995"/>
    <lineage>
        <taxon>Bacteria</taxon>
        <taxon>Pseudomonadati</taxon>
        <taxon>Pseudomonadota</taxon>
        <taxon>Betaproteobacteria</taxon>
        <taxon>Burkholderiales</taxon>
        <taxon>Oxalobacteraceae</taxon>
        <taxon>Telluria group</taxon>
        <taxon>Telluria</taxon>
    </lineage>
</organism>
<dbReference type="Gene3D" id="3.40.367.20">
    <property type="match status" value="1"/>
</dbReference>
<reference evidence="13 14" key="1">
    <citation type="submission" date="2020-04" db="EMBL/GenBank/DDBJ databases">
        <title>Massilia sp. nov., a cold adapted bacteria isolated from Arctic soil.</title>
        <authorList>
            <person name="Son J."/>
            <person name="Ka J.-O."/>
        </authorList>
    </citation>
    <scope>NUCLEOTIDE SEQUENCE [LARGE SCALE GENOMIC DNA]</scope>
    <source>
        <strain evidence="13 14">ML15P13</strain>
    </source>
</reference>
<dbReference type="SUPFAM" id="SSF53067">
    <property type="entry name" value="Actin-like ATPase domain"/>
    <property type="match status" value="1"/>
</dbReference>
<dbReference type="CDD" id="cd05013">
    <property type="entry name" value="SIS_RpiR"/>
    <property type="match status" value="1"/>
</dbReference>
<dbReference type="GO" id="GO:0003677">
    <property type="term" value="F:DNA binding"/>
    <property type="evidence" value="ECO:0007669"/>
    <property type="project" value="UniProtKB-KW"/>
</dbReference>
<feature type="domain" description="HTH rpiR-type" evidence="11">
    <location>
        <begin position="347"/>
        <end position="423"/>
    </location>
</feature>
<comment type="caution">
    <text evidence="10">Lacks conserved residue(s) required for the propagation of feature annotation.</text>
</comment>
<dbReference type="InterPro" id="IPR036388">
    <property type="entry name" value="WH-like_DNA-bd_sf"/>
</dbReference>
<evidence type="ECO:0000256" key="4">
    <source>
        <dbReference type="ARBA" id="ARBA00023015"/>
    </source>
</evidence>
<keyword evidence="8" id="KW-0511">Multifunctional enzyme</keyword>
<keyword evidence="10" id="KW-0547">Nucleotide-binding</keyword>
<dbReference type="GO" id="GO:0004340">
    <property type="term" value="F:glucokinase activity"/>
    <property type="evidence" value="ECO:0007669"/>
    <property type="project" value="UniProtKB-UniRule"/>
</dbReference>
<dbReference type="InterPro" id="IPR001347">
    <property type="entry name" value="SIS_dom"/>
</dbReference>
<evidence type="ECO:0000256" key="10">
    <source>
        <dbReference type="HAMAP-Rule" id="MF_00524"/>
    </source>
</evidence>
<evidence type="ECO:0000256" key="1">
    <source>
        <dbReference type="ARBA" id="ARBA00007693"/>
    </source>
</evidence>
<keyword evidence="3 10" id="KW-0418">Kinase</keyword>
<comment type="caution">
    <text evidence="13">The sequence shown here is derived from an EMBL/GenBank/DDBJ whole genome shotgun (WGS) entry which is preliminary data.</text>
</comment>
<evidence type="ECO:0000256" key="7">
    <source>
        <dbReference type="ARBA" id="ARBA00023163"/>
    </source>
</evidence>
<dbReference type="Pfam" id="PF02685">
    <property type="entry name" value="Glucokinase"/>
    <property type="match status" value="1"/>
</dbReference>
<dbReference type="Pfam" id="PF01380">
    <property type="entry name" value="SIS"/>
    <property type="match status" value="1"/>
</dbReference>
<comment type="similarity">
    <text evidence="1">In the N-terminal section; belongs to the bacterial glucokinase family.</text>
</comment>
<dbReference type="Proteomes" id="UP000533905">
    <property type="component" value="Unassembled WGS sequence"/>
</dbReference>
<proteinExistence type="inferred from homology"/>
<keyword evidence="6 10" id="KW-0324">Glycolysis</keyword>
<evidence type="ECO:0000256" key="2">
    <source>
        <dbReference type="ARBA" id="ARBA00022679"/>
    </source>
</evidence>
<keyword evidence="7" id="KW-0804">Transcription</keyword>
<dbReference type="CDD" id="cd24008">
    <property type="entry name" value="ASKHA_NBD_GLK"/>
    <property type="match status" value="1"/>
</dbReference>
<dbReference type="GO" id="GO:0006096">
    <property type="term" value="P:glycolytic process"/>
    <property type="evidence" value="ECO:0007669"/>
    <property type="project" value="UniProtKB-UniRule"/>
</dbReference>
<dbReference type="InterPro" id="IPR003836">
    <property type="entry name" value="Glucokinase"/>
</dbReference>
<dbReference type="InterPro" id="IPR046348">
    <property type="entry name" value="SIS_dom_sf"/>
</dbReference>
<comment type="catalytic activity">
    <reaction evidence="9 10">
        <text>D-glucose + ATP = D-glucose 6-phosphate + ADP + H(+)</text>
        <dbReference type="Rhea" id="RHEA:17825"/>
        <dbReference type="ChEBI" id="CHEBI:4167"/>
        <dbReference type="ChEBI" id="CHEBI:15378"/>
        <dbReference type="ChEBI" id="CHEBI:30616"/>
        <dbReference type="ChEBI" id="CHEBI:61548"/>
        <dbReference type="ChEBI" id="CHEBI:456216"/>
        <dbReference type="EC" id="2.7.1.2"/>
    </reaction>
</comment>
<evidence type="ECO:0000259" key="12">
    <source>
        <dbReference type="PROSITE" id="PS51464"/>
    </source>
</evidence>
<sequence>MGSQPALDTLADKSAEKSARTAFADGPRLLADIGATHARFALQAAPGVFSAVRVLKCEDFDGIVPLLRHYLADHAGVKLQHAALAVANPVSGDLVRMTNRDWQFSTDAVRRELGLGTLLIVNDFTALAMAIPGFGQEDLMQVGQGRAAPNAVVGVLGPGTGLGVSGLIPTADGFVTLGSEGGHVNFAPSDEREFAILQVAWREWQHVSNERLISGPGMEIIHRALAARNGVEAPARKAADIIAAALESQDPLCLEVLECFCGMLGAAAANLAVTLGAFGGIFIGGGIVPRMGEWFAASPFRARFEAKGRFSSYLAEIPTYVITAPNPAFHGVATILAEHLRGRSGANTLMERIGQLRHGLSPAEQRVAALVLEQPRLVLNEPIAELARLADVSQPTVIRFCRSLGFQGLADFKLKFASSLTGSIPVRHSQVRTSDSTHDLSAKVIDNTVSAILRFRDQLDVRSLERAIELVSRARRVEFFAMGNSRAVALDGQHKFFRFRIPTSLYGDSHLFKLAAELLQAGDVVIAVSNSGSLNELLEAVDIARAAGADVIAISNSQSPLARKATVCLAVDHAEDSTDFLSMISRILQLLLIDIVAVGLSVDGQHGEAQGDDARRLLISHLDS</sequence>
<dbReference type="NCBIfam" id="NF001416">
    <property type="entry name" value="PRK00292.1-3"/>
    <property type="match status" value="1"/>
</dbReference>
<dbReference type="HAMAP" id="MF_00524">
    <property type="entry name" value="Glucokinase"/>
    <property type="match status" value="1"/>
</dbReference>
<dbReference type="Pfam" id="PF01418">
    <property type="entry name" value="HTH_6"/>
    <property type="match status" value="1"/>
</dbReference>
<dbReference type="PROSITE" id="PS00356">
    <property type="entry name" value="HTH_LACI_1"/>
    <property type="match status" value="1"/>
</dbReference>
<evidence type="ECO:0000256" key="3">
    <source>
        <dbReference type="ARBA" id="ARBA00022777"/>
    </source>
</evidence>
<keyword evidence="10" id="KW-0067">ATP-binding</keyword>
<feature type="domain" description="SIS" evidence="12">
    <location>
        <begin position="467"/>
        <end position="606"/>
    </location>
</feature>
<dbReference type="EC" id="2.7.1.2" evidence="10"/>
<dbReference type="InterPro" id="IPR050201">
    <property type="entry name" value="Bacterial_glucokinase"/>
</dbReference>
<evidence type="ECO:0000256" key="5">
    <source>
        <dbReference type="ARBA" id="ARBA00023125"/>
    </source>
</evidence>
<evidence type="ECO:0000256" key="9">
    <source>
        <dbReference type="ARBA" id="ARBA00049060"/>
    </source>
</evidence>
<dbReference type="GO" id="GO:0005829">
    <property type="term" value="C:cytosol"/>
    <property type="evidence" value="ECO:0007669"/>
    <property type="project" value="TreeGrafter"/>
</dbReference>
<keyword evidence="14" id="KW-1185">Reference proteome</keyword>
<dbReference type="InterPro" id="IPR009057">
    <property type="entry name" value="Homeodomain-like_sf"/>
</dbReference>
<keyword evidence="5" id="KW-0238">DNA-binding</keyword>
<dbReference type="GO" id="GO:0005524">
    <property type="term" value="F:ATP binding"/>
    <property type="evidence" value="ECO:0007669"/>
    <property type="project" value="UniProtKB-UniRule"/>
</dbReference>
<dbReference type="SUPFAM" id="SSF53697">
    <property type="entry name" value="SIS domain"/>
    <property type="match status" value="1"/>
</dbReference>
<dbReference type="RefSeq" id="WP_171082703.1">
    <property type="nucleotide sequence ID" value="NZ_JABAIV010000002.1"/>
</dbReference>
<dbReference type="AlphaFoldDB" id="A0A7Y2JXF7"/>
<dbReference type="GO" id="GO:0003700">
    <property type="term" value="F:DNA-binding transcription factor activity"/>
    <property type="evidence" value="ECO:0007669"/>
    <property type="project" value="InterPro"/>
</dbReference>
<evidence type="ECO:0000313" key="13">
    <source>
        <dbReference type="EMBL" id="NNG22816.1"/>
    </source>
</evidence>
<dbReference type="Gene3D" id="1.10.10.10">
    <property type="entry name" value="Winged helix-like DNA-binding domain superfamily/Winged helix DNA-binding domain"/>
    <property type="match status" value="1"/>
</dbReference>
<evidence type="ECO:0000259" key="11">
    <source>
        <dbReference type="PROSITE" id="PS51071"/>
    </source>
</evidence>
<dbReference type="InterPro" id="IPR035472">
    <property type="entry name" value="RpiR-like_SIS"/>
</dbReference>
<protein>
    <recommendedName>
        <fullName evidence="10">Glucokinase</fullName>
        <ecNumber evidence="10">2.7.1.2</ecNumber>
    </recommendedName>
    <alternativeName>
        <fullName evidence="10">Glucose kinase</fullName>
    </alternativeName>
</protein>
<keyword evidence="10" id="KW-0963">Cytoplasm</keyword>
<dbReference type="PANTHER" id="PTHR47690:SF1">
    <property type="entry name" value="GLUCOKINASE"/>
    <property type="match status" value="1"/>
</dbReference>
<keyword evidence="2 10" id="KW-0808">Transferase</keyword>
<name>A0A7Y2JXF7_9BURK</name>